<dbReference type="Proteomes" id="UP000254332">
    <property type="component" value="Unassembled WGS sequence"/>
</dbReference>
<gene>
    <name evidence="1" type="ORF">NCTC10252_00085</name>
    <name evidence="2" type="ORF">NCTC10718_04959</name>
</gene>
<dbReference type="EMBL" id="UGWQ01000003">
    <property type="protein sequence ID" value="SUG27633.1"/>
    <property type="molecule type" value="Genomic_DNA"/>
</dbReference>
<protein>
    <submittedName>
        <fullName evidence="1">Uncharacterized protein</fullName>
    </submittedName>
</protein>
<sequence>MALSDRENEAQCWYLRRPGTQEWRCTENKTFMKFCEWKGWEVMDDAEWENYHSDRLNPALFAH</sequence>
<evidence type="ECO:0000313" key="1">
    <source>
        <dbReference type="EMBL" id="SUF54918.1"/>
    </source>
</evidence>
<evidence type="ECO:0000313" key="4">
    <source>
        <dbReference type="Proteomes" id="UP000254597"/>
    </source>
</evidence>
<accession>A0A379QHZ3</accession>
<reference evidence="3 4" key="1">
    <citation type="submission" date="2018-06" db="EMBL/GenBank/DDBJ databases">
        <authorList>
            <consortium name="Pathogen Informatics"/>
            <person name="Doyle S."/>
        </authorList>
    </citation>
    <scope>NUCLEOTIDE SEQUENCE [LARGE SCALE GENOMIC DNA]</scope>
    <source>
        <strain evidence="1 4">NCTC10252</strain>
        <strain evidence="2 3">NCTC10718</strain>
    </source>
</reference>
<organism evidence="1 4">
    <name type="scientific">Salmonella enterica</name>
    <name type="common">Salmonella choleraesuis</name>
    <dbReference type="NCBI Taxonomy" id="28901"/>
    <lineage>
        <taxon>Bacteria</taxon>
        <taxon>Pseudomonadati</taxon>
        <taxon>Pseudomonadota</taxon>
        <taxon>Gammaproteobacteria</taxon>
        <taxon>Enterobacterales</taxon>
        <taxon>Enterobacteriaceae</taxon>
        <taxon>Salmonella</taxon>
    </lineage>
</organism>
<proteinExistence type="predicted"/>
<evidence type="ECO:0000313" key="3">
    <source>
        <dbReference type="Proteomes" id="UP000254332"/>
    </source>
</evidence>
<name>A0A379QHZ3_SALER</name>
<dbReference type="EMBL" id="UGWP01000002">
    <property type="protein sequence ID" value="SUF54918.1"/>
    <property type="molecule type" value="Genomic_DNA"/>
</dbReference>
<dbReference type="AlphaFoldDB" id="A0A379QHZ3"/>
<evidence type="ECO:0000313" key="2">
    <source>
        <dbReference type="EMBL" id="SUG27633.1"/>
    </source>
</evidence>
<dbReference type="Proteomes" id="UP000254597">
    <property type="component" value="Unassembled WGS sequence"/>
</dbReference>